<evidence type="ECO:0000313" key="2">
    <source>
        <dbReference type="Proteomes" id="UP001500738"/>
    </source>
</evidence>
<comment type="caution">
    <text evidence="1">The sequence shown here is derived from an EMBL/GenBank/DDBJ whole genome shotgun (WGS) entry which is preliminary data.</text>
</comment>
<evidence type="ECO:0000313" key="1">
    <source>
        <dbReference type="EMBL" id="GAA0860857.1"/>
    </source>
</evidence>
<organism evidence="1 2">
    <name type="scientific">Sphingopyxis soli</name>
    <dbReference type="NCBI Taxonomy" id="592051"/>
    <lineage>
        <taxon>Bacteria</taxon>
        <taxon>Pseudomonadati</taxon>
        <taxon>Pseudomonadota</taxon>
        <taxon>Alphaproteobacteria</taxon>
        <taxon>Sphingomonadales</taxon>
        <taxon>Sphingomonadaceae</taxon>
        <taxon>Sphingopyxis</taxon>
    </lineage>
</organism>
<dbReference type="Proteomes" id="UP001500738">
    <property type="component" value="Unassembled WGS sequence"/>
</dbReference>
<gene>
    <name evidence="1" type="ORF">GCM10009115_01130</name>
</gene>
<sequence>MRIGRKRVRNIDLYWGVVPEGEGFRLMYEIENPDELTRMGLSEDPGAGETILPSIVGPISRFNAEGRWIARRDLPREMRYIRTISWSWTTWDGTEHTEHKDITRLCYQRDLVSPPSVELTYVENDTQRIVMSDVLYRSVTHRDRALHTINLFLELFGSCEIATVQLDRIVLPAIRKANWKLLPTGKYPWEQIQEHVDQATARMNPKSREIVLDRQKALEDFGPDERWVGEGGFDDYMAYVFRGDGIIVLESLRRDNAIYVFTGDWRPISKLTKGEILRESLHHARIVHSEGWKGRLAALFRKRAA</sequence>
<name>A0ABN1LVN6_9SPHN</name>
<protein>
    <submittedName>
        <fullName evidence="1">Uncharacterized protein</fullName>
    </submittedName>
</protein>
<accession>A0ABN1LVN6</accession>
<dbReference type="EMBL" id="BAAAFE010000001">
    <property type="protein sequence ID" value="GAA0860857.1"/>
    <property type="molecule type" value="Genomic_DNA"/>
</dbReference>
<keyword evidence="2" id="KW-1185">Reference proteome</keyword>
<proteinExistence type="predicted"/>
<reference evidence="1 2" key="1">
    <citation type="journal article" date="2019" name="Int. J. Syst. Evol. Microbiol.">
        <title>The Global Catalogue of Microorganisms (GCM) 10K type strain sequencing project: providing services to taxonomists for standard genome sequencing and annotation.</title>
        <authorList>
            <consortium name="The Broad Institute Genomics Platform"/>
            <consortium name="The Broad Institute Genome Sequencing Center for Infectious Disease"/>
            <person name="Wu L."/>
            <person name="Ma J."/>
        </authorList>
    </citation>
    <scope>NUCLEOTIDE SEQUENCE [LARGE SCALE GENOMIC DNA]</scope>
    <source>
        <strain evidence="1 2">JCM 15910</strain>
    </source>
</reference>